<gene>
    <name evidence="2" type="ORF">SAMN05421785_10116</name>
</gene>
<organism evidence="2 3">
    <name type="scientific">Chryseobacterium gambrini</name>
    <dbReference type="NCBI Taxonomy" id="373672"/>
    <lineage>
        <taxon>Bacteria</taxon>
        <taxon>Pseudomonadati</taxon>
        <taxon>Bacteroidota</taxon>
        <taxon>Flavobacteriia</taxon>
        <taxon>Flavobacteriales</taxon>
        <taxon>Weeksellaceae</taxon>
        <taxon>Chryseobacterium group</taxon>
        <taxon>Chryseobacterium</taxon>
    </lineage>
</organism>
<keyword evidence="1" id="KW-1133">Transmembrane helix</keyword>
<keyword evidence="1" id="KW-0812">Transmembrane</keyword>
<dbReference type="OrthoDB" id="1080927at2"/>
<dbReference type="Proteomes" id="UP000185781">
    <property type="component" value="Unassembled WGS sequence"/>
</dbReference>
<dbReference type="InterPro" id="IPR012156">
    <property type="entry name" value="Cold_shock_CspA"/>
</dbReference>
<keyword evidence="1" id="KW-0472">Membrane</keyword>
<sequence>MFYFLTAINLFTFIIYGADKRKAEKHRRRISENTLLAVSFLGGTIGALLAMIFFRHKISKTSFLLKFGLIVLLQAVFIYLFENTF</sequence>
<evidence type="ECO:0000313" key="2">
    <source>
        <dbReference type="EMBL" id="SIS50870.1"/>
    </source>
</evidence>
<dbReference type="STRING" id="373672.SAMN05421785_10116"/>
<dbReference type="GO" id="GO:0003676">
    <property type="term" value="F:nucleic acid binding"/>
    <property type="evidence" value="ECO:0007669"/>
    <property type="project" value="InterPro"/>
</dbReference>
<proteinExistence type="predicted"/>
<evidence type="ECO:0000313" key="3">
    <source>
        <dbReference type="Proteomes" id="UP000185781"/>
    </source>
</evidence>
<feature type="transmembrane region" description="Helical" evidence="1">
    <location>
        <begin position="33"/>
        <end position="54"/>
    </location>
</feature>
<dbReference type="AlphaFoldDB" id="A0A1N7JNI1"/>
<name>A0A1N7JNI1_9FLAO</name>
<dbReference type="Pfam" id="PF06961">
    <property type="entry name" value="DUF1294"/>
    <property type="match status" value="1"/>
</dbReference>
<reference evidence="2 3" key="1">
    <citation type="submission" date="2017-01" db="EMBL/GenBank/DDBJ databases">
        <authorList>
            <person name="Mah S.A."/>
            <person name="Swanson W.J."/>
            <person name="Moy G.W."/>
            <person name="Vacquier V.D."/>
        </authorList>
    </citation>
    <scope>NUCLEOTIDE SEQUENCE [LARGE SCALE GENOMIC DNA]</scope>
    <source>
        <strain evidence="2 3">DSM 18014</strain>
    </source>
</reference>
<accession>A0A1N7JNI1</accession>
<protein>
    <submittedName>
        <fullName evidence="2">Uncharacterized membrane protein YsdA, DUF1294 family</fullName>
    </submittedName>
</protein>
<dbReference type="RefSeq" id="WP_076389841.1">
    <property type="nucleotide sequence ID" value="NZ_FTOV01000001.1"/>
</dbReference>
<dbReference type="EMBL" id="FTOV01000001">
    <property type="protein sequence ID" value="SIS50870.1"/>
    <property type="molecule type" value="Genomic_DNA"/>
</dbReference>
<dbReference type="PIRSF" id="PIRSF002599">
    <property type="entry name" value="Cold_shock_A"/>
    <property type="match status" value="1"/>
</dbReference>
<feature type="transmembrane region" description="Helical" evidence="1">
    <location>
        <begin position="63"/>
        <end position="81"/>
    </location>
</feature>
<evidence type="ECO:0000256" key="1">
    <source>
        <dbReference type="SAM" id="Phobius"/>
    </source>
</evidence>
<dbReference type="InterPro" id="IPR010718">
    <property type="entry name" value="DUF1294"/>
</dbReference>